<evidence type="ECO:0008006" key="4">
    <source>
        <dbReference type="Google" id="ProtNLM"/>
    </source>
</evidence>
<accession>A0ABS4DFQ2</accession>
<dbReference type="EMBL" id="SIJK02000059">
    <property type="protein sequence ID" value="MBP1468194.1"/>
    <property type="molecule type" value="Genomic_DNA"/>
</dbReference>
<keyword evidence="1" id="KW-1133">Transmembrane helix</keyword>
<evidence type="ECO:0000256" key="1">
    <source>
        <dbReference type="SAM" id="Phobius"/>
    </source>
</evidence>
<sequence length="381" mass="40164">MYTPIRDDTRELEVLVSQLADQTGSRLATSQGEATVAAFVNGRLRHAGMGVGTYEIRVVPHQGHWYRWPALLGLVAALLTPLLPLPSLALALIVFGWLLLDSLGMPLPPPGRRYASQNIVGTRAIAGAMGLEPAVPRWHVLLLAPLDMALAHRGLAALCGTGPIAALGRVVIATVTILAAGMSLLLPGLPWLMSLPGVLGYLLLLVAALRPPTPASPDGGLATLATMLAAVQRLGTLTNVEVWAVAVGAVASDRRGVTNLLARFPFDRTRTLCIALEPLVGNQVVIASRERAGGVADPLLLELALEADAADPQIDAEPQILAQRGRLASILRRHGYRTVTILARPAPGALAQNSDPAAMPRLVERTTRLIVGIVRGLEAKG</sequence>
<proteinExistence type="predicted"/>
<protein>
    <recommendedName>
        <fullName evidence="4">Peptidase M50</fullName>
    </recommendedName>
</protein>
<organism evidence="2 3">
    <name type="scientific">Candidatus Chloroploca mongolica</name>
    <dbReference type="NCBI Taxonomy" id="2528176"/>
    <lineage>
        <taxon>Bacteria</taxon>
        <taxon>Bacillati</taxon>
        <taxon>Chloroflexota</taxon>
        <taxon>Chloroflexia</taxon>
        <taxon>Chloroflexales</taxon>
        <taxon>Chloroflexineae</taxon>
        <taxon>Oscillochloridaceae</taxon>
        <taxon>Candidatus Chloroploca</taxon>
    </lineage>
</organism>
<gene>
    <name evidence="2" type="ORF">EYB53_020955</name>
</gene>
<feature type="transmembrane region" description="Helical" evidence="1">
    <location>
        <begin position="191"/>
        <end position="209"/>
    </location>
</feature>
<keyword evidence="1" id="KW-0812">Transmembrane</keyword>
<reference evidence="2 3" key="1">
    <citation type="submission" date="2021-03" db="EMBL/GenBank/DDBJ databases">
        <authorList>
            <person name="Grouzdev D.S."/>
        </authorList>
    </citation>
    <scope>NUCLEOTIDE SEQUENCE [LARGE SCALE GENOMIC DNA]</scope>
    <source>
        <strain evidence="2 3">M50-1</strain>
    </source>
</reference>
<keyword evidence="1" id="KW-0472">Membrane</keyword>
<evidence type="ECO:0000313" key="2">
    <source>
        <dbReference type="EMBL" id="MBP1468194.1"/>
    </source>
</evidence>
<dbReference type="Proteomes" id="UP001193081">
    <property type="component" value="Unassembled WGS sequence"/>
</dbReference>
<evidence type="ECO:0000313" key="3">
    <source>
        <dbReference type="Proteomes" id="UP001193081"/>
    </source>
</evidence>
<dbReference type="RefSeq" id="WP_135480706.1">
    <property type="nucleotide sequence ID" value="NZ_SIJK02000059.1"/>
</dbReference>
<keyword evidence="3" id="KW-1185">Reference proteome</keyword>
<feature type="transmembrane region" description="Helical" evidence="1">
    <location>
        <begin position="71"/>
        <end position="100"/>
    </location>
</feature>
<comment type="caution">
    <text evidence="2">The sequence shown here is derived from an EMBL/GenBank/DDBJ whole genome shotgun (WGS) entry which is preliminary data.</text>
</comment>
<name>A0ABS4DFQ2_9CHLR</name>